<evidence type="ECO:0000313" key="1">
    <source>
        <dbReference type="EMBL" id="GAH55354.1"/>
    </source>
</evidence>
<feature type="non-terminal residue" evidence="1">
    <location>
        <position position="1"/>
    </location>
</feature>
<name>X1HNB3_9ZZZZ</name>
<sequence length="42" mass="5221">HYYEDYETKVHCMTEKQMEEVLDWDNIFFNIDKYLGNENDSI</sequence>
<protein>
    <submittedName>
        <fullName evidence="1">Uncharacterized protein</fullName>
    </submittedName>
</protein>
<dbReference type="EMBL" id="BARU01019662">
    <property type="protein sequence ID" value="GAH55354.1"/>
    <property type="molecule type" value="Genomic_DNA"/>
</dbReference>
<gene>
    <name evidence="1" type="ORF">S03H2_32360</name>
</gene>
<dbReference type="AlphaFoldDB" id="X1HNB3"/>
<organism evidence="1">
    <name type="scientific">marine sediment metagenome</name>
    <dbReference type="NCBI Taxonomy" id="412755"/>
    <lineage>
        <taxon>unclassified sequences</taxon>
        <taxon>metagenomes</taxon>
        <taxon>ecological metagenomes</taxon>
    </lineage>
</organism>
<proteinExistence type="predicted"/>
<comment type="caution">
    <text evidence="1">The sequence shown here is derived from an EMBL/GenBank/DDBJ whole genome shotgun (WGS) entry which is preliminary data.</text>
</comment>
<accession>X1HNB3</accession>
<reference evidence="1" key="1">
    <citation type="journal article" date="2014" name="Front. Microbiol.">
        <title>High frequency of phylogenetically diverse reductive dehalogenase-homologous genes in deep subseafloor sedimentary metagenomes.</title>
        <authorList>
            <person name="Kawai M."/>
            <person name="Futagami T."/>
            <person name="Toyoda A."/>
            <person name="Takaki Y."/>
            <person name="Nishi S."/>
            <person name="Hori S."/>
            <person name="Arai W."/>
            <person name="Tsubouchi T."/>
            <person name="Morono Y."/>
            <person name="Uchiyama I."/>
            <person name="Ito T."/>
            <person name="Fujiyama A."/>
            <person name="Inagaki F."/>
            <person name="Takami H."/>
        </authorList>
    </citation>
    <scope>NUCLEOTIDE SEQUENCE</scope>
    <source>
        <strain evidence="1">Expedition CK06-06</strain>
    </source>
</reference>